<gene>
    <name evidence="2" type="ORF">SK128_020612</name>
</gene>
<keyword evidence="3" id="KW-1185">Reference proteome</keyword>
<comment type="caution">
    <text evidence="2">The sequence shown here is derived from an EMBL/GenBank/DDBJ whole genome shotgun (WGS) entry which is preliminary data.</text>
</comment>
<dbReference type="Proteomes" id="UP001381693">
    <property type="component" value="Unassembled WGS sequence"/>
</dbReference>
<sequence length="278" mass="32112">MANIEQKMNEVMRGVQVAEDYLDYLRARINKAQDRASFCHVESQKMNGEASDLEVELKPLRAECAQLTAELLTQEMQLESVNEEIHKAEDLLKTAESLVDDTCFKDIVDNVMKATLIFREKVRIANPAILAHELSLRKTLQSFTLEETTLRCEIRVLEEKQCTVRSGNTDNNMLQVFNMQQKKRELHHLLDTEKQIRQELIDSCNKMIVQDFPTINIRVKTILQAAKKVDGEVSAYTIKEDVKNKISQILTNYDIVEMQNVHRVKSDEGQYRSVLKKL</sequence>
<dbReference type="Gene3D" id="1.10.287.1490">
    <property type="match status" value="1"/>
</dbReference>
<evidence type="ECO:0000313" key="3">
    <source>
        <dbReference type="Proteomes" id="UP001381693"/>
    </source>
</evidence>
<evidence type="ECO:0000313" key="2">
    <source>
        <dbReference type="EMBL" id="KAK7076014.1"/>
    </source>
</evidence>
<feature type="coiled-coil region" evidence="1">
    <location>
        <begin position="50"/>
        <end position="98"/>
    </location>
</feature>
<accession>A0AAN9A6H5</accession>
<dbReference type="EMBL" id="JAXCGZ010009917">
    <property type="protein sequence ID" value="KAK7076014.1"/>
    <property type="molecule type" value="Genomic_DNA"/>
</dbReference>
<keyword evidence="1" id="KW-0175">Coiled coil</keyword>
<reference evidence="2 3" key="1">
    <citation type="submission" date="2023-11" db="EMBL/GenBank/DDBJ databases">
        <title>Halocaridina rubra genome assembly.</title>
        <authorList>
            <person name="Smith C."/>
        </authorList>
    </citation>
    <scope>NUCLEOTIDE SEQUENCE [LARGE SCALE GENOMIC DNA]</scope>
    <source>
        <strain evidence="2">EP-1</strain>
        <tissue evidence="2">Whole</tissue>
    </source>
</reference>
<organism evidence="2 3">
    <name type="scientific">Halocaridina rubra</name>
    <name type="common">Hawaiian red shrimp</name>
    <dbReference type="NCBI Taxonomy" id="373956"/>
    <lineage>
        <taxon>Eukaryota</taxon>
        <taxon>Metazoa</taxon>
        <taxon>Ecdysozoa</taxon>
        <taxon>Arthropoda</taxon>
        <taxon>Crustacea</taxon>
        <taxon>Multicrustacea</taxon>
        <taxon>Malacostraca</taxon>
        <taxon>Eumalacostraca</taxon>
        <taxon>Eucarida</taxon>
        <taxon>Decapoda</taxon>
        <taxon>Pleocyemata</taxon>
        <taxon>Caridea</taxon>
        <taxon>Atyoidea</taxon>
        <taxon>Atyidae</taxon>
        <taxon>Halocaridina</taxon>
    </lineage>
</organism>
<protein>
    <submittedName>
        <fullName evidence="2">Uncharacterized protein</fullName>
    </submittedName>
</protein>
<dbReference type="AlphaFoldDB" id="A0AAN9A6H5"/>
<proteinExistence type="predicted"/>
<name>A0AAN9A6H5_HALRR</name>
<evidence type="ECO:0000256" key="1">
    <source>
        <dbReference type="SAM" id="Coils"/>
    </source>
</evidence>